<protein>
    <submittedName>
        <fullName evidence="3">RcnB family protein</fullName>
    </submittedName>
</protein>
<reference evidence="3 4" key="1">
    <citation type="submission" date="2021-08" db="EMBL/GenBank/DDBJ databases">
        <title>Novel members of of the genus Stenotrophomonas from differernt environment.</title>
        <authorList>
            <person name="Deng Y."/>
        </authorList>
    </citation>
    <scope>NUCLEOTIDE SEQUENCE [LARGE SCALE GENOMIC DNA]</scope>
    <source>
        <strain evidence="3 4">CPCC 101365</strain>
    </source>
</reference>
<evidence type="ECO:0000313" key="4">
    <source>
        <dbReference type="Proteomes" id="UP001431235"/>
    </source>
</evidence>
<accession>A0ABT0SJT4</accession>
<dbReference type="EMBL" id="JAIKTS010000005">
    <property type="protein sequence ID" value="MCL7715586.1"/>
    <property type="molecule type" value="Genomic_DNA"/>
</dbReference>
<sequence>MKKITRLFAVALSVLLVTVAVAPVSAAGDRSHDRGRHGWNDRGRGPERGWRDGRRHYDAGYRTGYRDARYDTRRYYAPPPPRVVYRPYGFQRGHGYRNYYGGPVYVVNDYGRYRLRAPPQGHRWIRDDRGNLLMVAIATGIIADIVLNH</sequence>
<keyword evidence="4" id="KW-1185">Reference proteome</keyword>
<name>A0ABT0SJT4_9GAMM</name>
<evidence type="ECO:0000256" key="1">
    <source>
        <dbReference type="SAM" id="MobiDB-lite"/>
    </source>
</evidence>
<organism evidence="3 4">
    <name type="scientific">Stenotrophomonas mori</name>
    <dbReference type="NCBI Taxonomy" id="2871096"/>
    <lineage>
        <taxon>Bacteria</taxon>
        <taxon>Pseudomonadati</taxon>
        <taxon>Pseudomonadota</taxon>
        <taxon>Gammaproteobacteria</taxon>
        <taxon>Lysobacterales</taxon>
        <taxon>Lysobacteraceae</taxon>
        <taxon>Stenotrophomonas</taxon>
    </lineage>
</organism>
<keyword evidence="2" id="KW-0732">Signal</keyword>
<gene>
    <name evidence="3" type="ORF">K5L01_13145</name>
</gene>
<dbReference type="Gene3D" id="3.10.450.160">
    <property type="entry name" value="inner membrane protein cigr"/>
    <property type="match status" value="1"/>
</dbReference>
<feature type="signal peptide" evidence="2">
    <location>
        <begin position="1"/>
        <end position="22"/>
    </location>
</feature>
<evidence type="ECO:0000256" key="2">
    <source>
        <dbReference type="SAM" id="SignalP"/>
    </source>
</evidence>
<dbReference type="Proteomes" id="UP001431235">
    <property type="component" value="Unassembled WGS sequence"/>
</dbReference>
<feature type="compositionally biased region" description="Basic and acidic residues" evidence="1">
    <location>
        <begin position="29"/>
        <end position="53"/>
    </location>
</feature>
<evidence type="ECO:0000313" key="3">
    <source>
        <dbReference type="EMBL" id="MCL7715586.1"/>
    </source>
</evidence>
<proteinExistence type="predicted"/>
<feature type="region of interest" description="Disordered" evidence="1">
    <location>
        <begin position="27"/>
        <end position="53"/>
    </location>
</feature>
<comment type="caution">
    <text evidence="3">The sequence shown here is derived from an EMBL/GenBank/DDBJ whole genome shotgun (WGS) entry which is preliminary data.</text>
</comment>
<dbReference type="InterPro" id="IPR024572">
    <property type="entry name" value="RcnB"/>
</dbReference>
<feature type="chain" id="PRO_5047135584" evidence="2">
    <location>
        <begin position="23"/>
        <end position="149"/>
    </location>
</feature>
<dbReference type="RefSeq" id="WP_250065067.1">
    <property type="nucleotide sequence ID" value="NZ_JAIKTS010000005.1"/>
</dbReference>
<dbReference type="Pfam" id="PF11776">
    <property type="entry name" value="RcnB"/>
    <property type="match status" value="1"/>
</dbReference>